<dbReference type="InParanoid" id="A0A165CV38"/>
<reference evidence="2 3" key="1">
    <citation type="journal article" date="2016" name="Mol. Biol. Evol.">
        <title>Comparative Genomics of Early-Diverging Mushroom-Forming Fungi Provides Insights into the Origins of Lignocellulose Decay Capabilities.</title>
        <authorList>
            <person name="Nagy L.G."/>
            <person name="Riley R."/>
            <person name="Tritt A."/>
            <person name="Adam C."/>
            <person name="Daum C."/>
            <person name="Floudas D."/>
            <person name="Sun H."/>
            <person name="Yadav J.S."/>
            <person name="Pangilinan J."/>
            <person name="Larsson K.H."/>
            <person name="Matsuura K."/>
            <person name="Barry K."/>
            <person name="Labutti K."/>
            <person name="Kuo R."/>
            <person name="Ohm R.A."/>
            <person name="Bhattacharya S.S."/>
            <person name="Shirouzu T."/>
            <person name="Yoshinaga Y."/>
            <person name="Martin F.M."/>
            <person name="Grigoriev I.V."/>
            <person name="Hibbett D.S."/>
        </authorList>
    </citation>
    <scope>NUCLEOTIDE SEQUENCE [LARGE SCALE GENOMIC DNA]</scope>
    <source>
        <strain evidence="2 3">HHB12029</strain>
    </source>
</reference>
<dbReference type="InterPro" id="IPR008928">
    <property type="entry name" value="6-hairpin_glycosidase_sf"/>
</dbReference>
<gene>
    <name evidence="2" type="ORF">EXIGLDRAFT_843145</name>
</gene>
<dbReference type="OrthoDB" id="9984024at2759"/>
<dbReference type="STRING" id="1314781.A0A165CV38"/>
<keyword evidence="2" id="KW-0326">Glycosidase</keyword>
<keyword evidence="3" id="KW-1185">Reference proteome</keyword>
<dbReference type="Proteomes" id="UP000077266">
    <property type="component" value="Unassembled WGS sequence"/>
</dbReference>
<protein>
    <submittedName>
        <fullName evidence="2">Six-hairpin glycosidase</fullName>
    </submittedName>
</protein>
<proteinExistence type="predicted"/>
<dbReference type="GO" id="GO:0016798">
    <property type="term" value="F:hydrolase activity, acting on glycosyl bonds"/>
    <property type="evidence" value="ECO:0007669"/>
    <property type="project" value="UniProtKB-KW"/>
</dbReference>
<dbReference type="SUPFAM" id="SSF48208">
    <property type="entry name" value="Six-hairpin glycosidases"/>
    <property type="match status" value="1"/>
</dbReference>
<keyword evidence="2" id="KW-0378">Hydrolase</keyword>
<dbReference type="InterPro" id="IPR005198">
    <property type="entry name" value="Glyco_hydro_76"/>
</dbReference>
<dbReference type="GO" id="GO:0005975">
    <property type="term" value="P:carbohydrate metabolic process"/>
    <property type="evidence" value="ECO:0007669"/>
    <property type="project" value="InterPro"/>
</dbReference>
<dbReference type="PANTHER" id="PTHR47791">
    <property type="entry name" value="MEIOTICALLY UP-REGULATED GENE 191 PROTEIN"/>
    <property type="match status" value="1"/>
</dbReference>
<name>A0A165CV38_EXIGL</name>
<dbReference type="PANTHER" id="PTHR47791:SF3">
    <property type="entry name" value="MEIOTICALLY UP-REGULATED GENE 191 PROTEIN"/>
    <property type="match status" value="1"/>
</dbReference>
<sequence>MYVPKLVTRACQTTNTTVPVVSGPDYSIPSSWAQVSVNKSYDELNGIAQKAIENMKSQFWPDPNNVDFGWGTGTTLSALAYKDMVASTHDNHDFVKSVLAAAKAHNEHFDPYCYNDDAQWWGTAAMYAYRAYGDQEFLGWATDVWNWVAPSQITQDQANAGSTPVRPAPIQGQCNGKSTAGGVFWRSECSERTDMGANVITTGLFETLSAYLAEATGDQKYTDAAKAAYGYITTQLMQDNPNIPTDTLVLSDCGTNNWIFTYNTGKFVEGAIVLTQVTKDETYREQALKTIVDAVKNTKNWQDDSGHITEGQDGDPTQGNDGRQFKAIYVRALTEVSRREWQNADLHNLLRTYININYDTAINSDTDGQGNYGVVWKGPYAGPYGSGQMNILDLLVAGIEFNWQR</sequence>
<evidence type="ECO:0000313" key="3">
    <source>
        <dbReference type="Proteomes" id="UP000077266"/>
    </source>
</evidence>
<dbReference type="AlphaFoldDB" id="A0A165CV38"/>
<organism evidence="2 3">
    <name type="scientific">Exidia glandulosa HHB12029</name>
    <dbReference type="NCBI Taxonomy" id="1314781"/>
    <lineage>
        <taxon>Eukaryota</taxon>
        <taxon>Fungi</taxon>
        <taxon>Dikarya</taxon>
        <taxon>Basidiomycota</taxon>
        <taxon>Agaricomycotina</taxon>
        <taxon>Agaricomycetes</taxon>
        <taxon>Auriculariales</taxon>
        <taxon>Exidiaceae</taxon>
        <taxon>Exidia</taxon>
    </lineage>
</organism>
<dbReference type="InterPro" id="IPR053169">
    <property type="entry name" value="MUG_Protein"/>
</dbReference>
<dbReference type="Pfam" id="PF03663">
    <property type="entry name" value="Glyco_hydro_76"/>
    <property type="match status" value="1"/>
</dbReference>
<evidence type="ECO:0000313" key="2">
    <source>
        <dbReference type="EMBL" id="KZV83184.1"/>
    </source>
</evidence>
<evidence type="ECO:0000256" key="1">
    <source>
        <dbReference type="SAM" id="MobiDB-lite"/>
    </source>
</evidence>
<feature type="region of interest" description="Disordered" evidence="1">
    <location>
        <begin position="302"/>
        <end position="321"/>
    </location>
</feature>
<dbReference type="EMBL" id="KV426284">
    <property type="protein sequence ID" value="KZV83184.1"/>
    <property type="molecule type" value="Genomic_DNA"/>
</dbReference>
<accession>A0A165CV38</accession>
<dbReference type="Gene3D" id="1.50.10.20">
    <property type="match status" value="1"/>
</dbReference>